<name>A0A5D0UM70_9ACTN</name>
<dbReference type="InterPro" id="IPR005824">
    <property type="entry name" value="KOW"/>
</dbReference>
<dbReference type="GO" id="GO:0019843">
    <property type="term" value="F:rRNA binding"/>
    <property type="evidence" value="ECO:0007669"/>
    <property type="project" value="UniProtKB-UniRule"/>
</dbReference>
<evidence type="ECO:0000256" key="5">
    <source>
        <dbReference type="HAMAP-Rule" id="MF_01326"/>
    </source>
</evidence>
<dbReference type="PROSITE" id="PS01108">
    <property type="entry name" value="RIBOSOMAL_L24"/>
    <property type="match status" value="1"/>
</dbReference>
<feature type="compositionally biased region" description="Basic residues" evidence="7">
    <location>
        <begin position="93"/>
        <end position="104"/>
    </location>
</feature>
<dbReference type="GO" id="GO:0006412">
    <property type="term" value="P:translation"/>
    <property type="evidence" value="ECO:0007669"/>
    <property type="project" value="UniProtKB-UniRule"/>
</dbReference>
<protein>
    <recommendedName>
        <fullName evidence="4 5">Large ribosomal subunit protein uL24</fullName>
    </recommendedName>
</protein>
<organism evidence="9 10">
    <name type="scientific">Actinomadura syzygii</name>
    <dbReference type="NCBI Taxonomy" id="1427538"/>
    <lineage>
        <taxon>Bacteria</taxon>
        <taxon>Bacillati</taxon>
        <taxon>Actinomycetota</taxon>
        <taxon>Actinomycetes</taxon>
        <taxon>Streptosporangiales</taxon>
        <taxon>Thermomonosporaceae</taxon>
        <taxon>Actinomadura</taxon>
    </lineage>
</organism>
<dbReference type="SUPFAM" id="SSF50104">
    <property type="entry name" value="Translation proteins SH3-like domain"/>
    <property type="match status" value="1"/>
</dbReference>
<evidence type="ECO:0000256" key="7">
    <source>
        <dbReference type="SAM" id="MobiDB-lite"/>
    </source>
</evidence>
<comment type="function">
    <text evidence="5">One of two assembly initiator proteins, it binds directly to the 5'-end of the 23S rRNA, where it nucleates assembly of the 50S subunit.</text>
</comment>
<dbReference type="CDD" id="cd06089">
    <property type="entry name" value="KOW_RPL26"/>
    <property type="match status" value="1"/>
</dbReference>
<reference evidence="9 10" key="1">
    <citation type="submission" date="2019-08" db="EMBL/GenBank/DDBJ databases">
        <title>Actinomadura sp. nov. CYP1-5 isolated from mountain soil.</title>
        <authorList>
            <person name="Songsumanus A."/>
            <person name="Kuncharoen N."/>
            <person name="Kudo T."/>
            <person name="Yuki M."/>
            <person name="Igarashi Y."/>
            <person name="Tanasupawat S."/>
        </authorList>
    </citation>
    <scope>NUCLEOTIDE SEQUENCE [LARGE SCALE GENOMIC DNA]</scope>
    <source>
        <strain evidence="9 10">GKU157</strain>
    </source>
</reference>
<dbReference type="InterPro" id="IPR041988">
    <property type="entry name" value="Ribosomal_uL24_KOW"/>
</dbReference>
<dbReference type="Pfam" id="PF00467">
    <property type="entry name" value="KOW"/>
    <property type="match status" value="1"/>
</dbReference>
<dbReference type="InterPro" id="IPR057264">
    <property type="entry name" value="Ribosomal_uL24_C"/>
</dbReference>
<dbReference type="HAMAP" id="MF_01326_B">
    <property type="entry name" value="Ribosomal_uL24_B"/>
    <property type="match status" value="1"/>
</dbReference>
<feature type="domain" description="KOW" evidence="8">
    <location>
        <begin position="2"/>
        <end position="29"/>
    </location>
</feature>
<evidence type="ECO:0000256" key="6">
    <source>
        <dbReference type="RuleBase" id="RU003477"/>
    </source>
</evidence>
<feature type="region of interest" description="Disordered" evidence="7">
    <location>
        <begin position="87"/>
        <end position="147"/>
    </location>
</feature>
<dbReference type="NCBIfam" id="TIGR01079">
    <property type="entry name" value="rplX_bact"/>
    <property type="match status" value="1"/>
</dbReference>
<keyword evidence="2 5" id="KW-0689">Ribosomal protein</keyword>
<dbReference type="InterPro" id="IPR014722">
    <property type="entry name" value="Rib_uL2_dom2"/>
</dbReference>
<dbReference type="GO" id="GO:1990904">
    <property type="term" value="C:ribonucleoprotein complex"/>
    <property type="evidence" value="ECO:0007669"/>
    <property type="project" value="UniProtKB-KW"/>
</dbReference>
<evidence type="ECO:0000259" key="8">
    <source>
        <dbReference type="SMART" id="SM00739"/>
    </source>
</evidence>
<dbReference type="PANTHER" id="PTHR12903">
    <property type="entry name" value="MITOCHONDRIAL RIBOSOMAL PROTEIN L24"/>
    <property type="match status" value="1"/>
</dbReference>
<evidence type="ECO:0000256" key="2">
    <source>
        <dbReference type="ARBA" id="ARBA00022980"/>
    </source>
</evidence>
<gene>
    <name evidence="5" type="primary">rplX</name>
    <name evidence="9" type="ORF">FXF65_00155</name>
</gene>
<feature type="compositionally biased region" description="Low complexity" evidence="7">
    <location>
        <begin position="105"/>
        <end position="130"/>
    </location>
</feature>
<dbReference type="InterPro" id="IPR003256">
    <property type="entry name" value="Ribosomal_uL24"/>
</dbReference>
<evidence type="ECO:0000313" key="9">
    <source>
        <dbReference type="EMBL" id="TYC18229.1"/>
    </source>
</evidence>
<evidence type="ECO:0000313" key="10">
    <source>
        <dbReference type="Proteomes" id="UP000322634"/>
    </source>
</evidence>
<sequence>MKIRKGDEVIVLAGKDRGATGKVLRVIPREDRVVVEGVNLITKNIKADQQRAGKESGRVTVEAPLHVSNVSLAENGAPVRIGYEIDEDGNKVRVTRPHKSRAKSSGKASKAKSSAKSSAKSAKAAKPAEAAESDEAAEAAKEPASDD</sequence>
<dbReference type="AlphaFoldDB" id="A0A5D0UM70"/>
<comment type="caution">
    <text evidence="9">The sequence shown here is derived from an EMBL/GenBank/DDBJ whole genome shotgun (WGS) entry which is preliminary data.</text>
</comment>
<comment type="subunit">
    <text evidence="5">Part of the 50S ribosomal subunit.</text>
</comment>
<accession>A0A5D0UM70</accession>
<dbReference type="OrthoDB" id="9807419at2"/>
<proteinExistence type="inferred from homology"/>
<dbReference type="Proteomes" id="UP000322634">
    <property type="component" value="Unassembled WGS sequence"/>
</dbReference>
<evidence type="ECO:0000256" key="3">
    <source>
        <dbReference type="ARBA" id="ARBA00023274"/>
    </source>
</evidence>
<dbReference type="InterPro" id="IPR008991">
    <property type="entry name" value="Translation_prot_SH3-like_sf"/>
</dbReference>
<dbReference type="SMART" id="SM00739">
    <property type="entry name" value="KOW"/>
    <property type="match status" value="1"/>
</dbReference>
<comment type="similarity">
    <text evidence="1 5 6">Belongs to the universal ribosomal protein uL24 family.</text>
</comment>
<dbReference type="EMBL" id="VSFF01000001">
    <property type="protein sequence ID" value="TYC18229.1"/>
    <property type="molecule type" value="Genomic_DNA"/>
</dbReference>
<evidence type="ECO:0000256" key="4">
    <source>
        <dbReference type="ARBA" id="ARBA00035206"/>
    </source>
</evidence>
<dbReference type="GO" id="GO:0003735">
    <property type="term" value="F:structural constituent of ribosome"/>
    <property type="evidence" value="ECO:0007669"/>
    <property type="project" value="InterPro"/>
</dbReference>
<keyword evidence="10" id="KW-1185">Reference proteome</keyword>
<keyword evidence="5" id="KW-0699">rRNA-binding</keyword>
<comment type="function">
    <text evidence="5">One of the proteins that surrounds the polypeptide exit tunnel on the outside of the subunit.</text>
</comment>
<dbReference type="Pfam" id="PF17136">
    <property type="entry name" value="ribosomal_L24"/>
    <property type="match status" value="1"/>
</dbReference>
<keyword evidence="3 5" id="KW-0687">Ribonucleoprotein</keyword>
<keyword evidence="5" id="KW-0694">RNA-binding</keyword>
<dbReference type="GO" id="GO:0005840">
    <property type="term" value="C:ribosome"/>
    <property type="evidence" value="ECO:0007669"/>
    <property type="project" value="UniProtKB-KW"/>
</dbReference>
<feature type="compositionally biased region" description="Basic and acidic residues" evidence="7">
    <location>
        <begin position="138"/>
        <end position="147"/>
    </location>
</feature>
<dbReference type="InterPro" id="IPR005825">
    <property type="entry name" value="Ribosomal_uL24_CS"/>
</dbReference>
<evidence type="ECO:0000256" key="1">
    <source>
        <dbReference type="ARBA" id="ARBA00010618"/>
    </source>
</evidence>
<dbReference type="Gene3D" id="2.30.30.30">
    <property type="match status" value="1"/>
</dbReference>